<gene>
    <name evidence="3" type="ORF">MBUL_01096</name>
</gene>
<name>A0A679J507_9HYPH</name>
<sequence length="290" mass="30291">MVASSNDARETRSIAMIGAALLALAAPAPASAAPEPQRFSITYRLSFLDLPVGEAILAVDQAGGRYAYDLKAGLRGLIGVFFEGSGTASASGERSRTGALTGTFRSESLYGRKPVQVSMVLSGGRAHDESVEPPPTPTPDRIPVAPQDKVGVVDPLTMLAIPLGAAPLDAALCERRIPVFNGVARADIVLSRGVLVTVQEGPYRGPALDCRARWVPISGHRPNGSSVRRMAENDDIRVRLAPVPGGATLLPLTISLATGWGRAGIEATQWGAPLKADGRGAVKVHLPNAR</sequence>
<organism evidence="3">
    <name type="scientific">Methylobacterium bullatum</name>
    <dbReference type="NCBI Taxonomy" id="570505"/>
    <lineage>
        <taxon>Bacteria</taxon>
        <taxon>Pseudomonadati</taxon>
        <taxon>Pseudomonadota</taxon>
        <taxon>Alphaproteobacteria</taxon>
        <taxon>Hyphomicrobiales</taxon>
        <taxon>Methylobacteriaceae</taxon>
        <taxon>Methylobacterium</taxon>
    </lineage>
</organism>
<proteinExistence type="predicted"/>
<dbReference type="AlphaFoldDB" id="A0A679J507"/>
<evidence type="ECO:0000256" key="1">
    <source>
        <dbReference type="SAM" id="MobiDB-lite"/>
    </source>
</evidence>
<feature type="region of interest" description="Disordered" evidence="1">
    <location>
        <begin position="125"/>
        <end position="146"/>
    </location>
</feature>
<dbReference type="EMBL" id="LR743504">
    <property type="protein sequence ID" value="CAA2101278.1"/>
    <property type="molecule type" value="Genomic_DNA"/>
</dbReference>
<reference evidence="3" key="1">
    <citation type="submission" date="2019-12" db="EMBL/GenBank/DDBJ databases">
        <authorList>
            <person name="Cremers G."/>
        </authorList>
    </citation>
    <scope>NUCLEOTIDE SEQUENCE</scope>
    <source>
        <strain evidence="3">Mbul1</strain>
    </source>
</reference>
<feature type="signal peptide" evidence="2">
    <location>
        <begin position="1"/>
        <end position="32"/>
    </location>
</feature>
<evidence type="ECO:0008006" key="4">
    <source>
        <dbReference type="Google" id="ProtNLM"/>
    </source>
</evidence>
<feature type="chain" id="PRO_5025523361" description="DUF3108 domain-containing protein" evidence="2">
    <location>
        <begin position="33"/>
        <end position="290"/>
    </location>
</feature>
<keyword evidence="2" id="KW-0732">Signal</keyword>
<protein>
    <recommendedName>
        <fullName evidence="4">DUF3108 domain-containing protein</fullName>
    </recommendedName>
</protein>
<accession>A0A679J507</accession>
<evidence type="ECO:0000313" key="3">
    <source>
        <dbReference type="EMBL" id="CAA2101278.1"/>
    </source>
</evidence>
<evidence type="ECO:0000256" key="2">
    <source>
        <dbReference type="SAM" id="SignalP"/>
    </source>
</evidence>